<gene>
    <name evidence="14" type="ORF">AVDCRST_MAG10-1171</name>
</gene>
<keyword evidence="5" id="KW-0677">Repeat</keyword>
<proteinExistence type="inferred from homology"/>
<dbReference type="Gene3D" id="3.10.580.10">
    <property type="entry name" value="CBS-domain"/>
    <property type="match status" value="1"/>
</dbReference>
<evidence type="ECO:0000256" key="2">
    <source>
        <dbReference type="ARBA" id="ARBA00006337"/>
    </source>
</evidence>
<keyword evidence="8 10" id="KW-0472">Membrane</keyword>
<dbReference type="InterPro" id="IPR044751">
    <property type="entry name" value="Ion_transp-like_CBS"/>
</dbReference>
<dbReference type="CDD" id="cd04590">
    <property type="entry name" value="CBS_pair_CorC_HlyC_assoc"/>
    <property type="match status" value="1"/>
</dbReference>
<evidence type="ECO:0000256" key="11">
    <source>
        <dbReference type="SAM" id="Phobius"/>
    </source>
</evidence>
<dbReference type="InterPro" id="IPR036318">
    <property type="entry name" value="FAD-bd_PCMH-like_sf"/>
</dbReference>
<dbReference type="PANTHER" id="PTHR22777">
    <property type="entry name" value="HEMOLYSIN-RELATED"/>
    <property type="match status" value="1"/>
</dbReference>
<dbReference type="FunFam" id="3.10.580.10:FF:000002">
    <property type="entry name" value="Magnesium/cobalt efflux protein CorC"/>
    <property type="match status" value="1"/>
</dbReference>
<dbReference type="SUPFAM" id="SSF54631">
    <property type="entry name" value="CBS-domain pair"/>
    <property type="match status" value="1"/>
</dbReference>
<evidence type="ECO:0000259" key="13">
    <source>
        <dbReference type="PROSITE" id="PS51846"/>
    </source>
</evidence>
<dbReference type="AlphaFoldDB" id="A0A6J4HU72"/>
<organism evidence="14">
    <name type="scientific">uncultured Acidimicrobiales bacterium</name>
    <dbReference type="NCBI Taxonomy" id="310071"/>
    <lineage>
        <taxon>Bacteria</taxon>
        <taxon>Bacillati</taxon>
        <taxon>Actinomycetota</taxon>
        <taxon>Acidimicrobiia</taxon>
        <taxon>Acidimicrobiales</taxon>
        <taxon>environmental samples</taxon>
    </lineage>
</organism>
<dbReference type="PROSITE" id="PS51846">
    <property type="entry name" value="CNNM"/>
    <property type="match status" value="1"/>
</dbReference>
<dbReference type="SMART" id="SM00116">
    <property type="entry name" value="CBS"/>
    <property type="match status" value="2"/>
</dbReference>
<dbReference type="InterPro" id="IPR000644">
    <property type="entry name" value="CBS_dom"/>
</dbReference>
<dbReference type="SMART" id="SM01091">
    <property type="entry name" value="CorC_HlyC"/>
    <property type="match status" value="1"/>
</dbReference>
<feature type="transmembrane region" description="Helical" evidence="11">
    <location>
        <begin position="6"/>
        <end position="24"/>
    </location>
</feature>
<feature type="domain" description="CNNM transmembrane" evidence="13">
    <location>
        <begin position="1"/>
        <end position="188"/>
    </location>
</feature>
<keyword evidence="6 10" id="KW-1133">Transmembrane helix</keyword>
<feature type="domain" description="CBS" evidence="12">
    <location>
        <begin position="207"/>
        <end position="267"/>
    </location>
</feature>
<evidence type="ECO:0000256" key="4">
    <source>
        <dbReference type="ARBA" id="ARBA00022692"/>
    </source>
</evidence>
<keyword evidence="7 9" id="KW-0129">CBS domain</keyword>
<dbReference type="SUPFAM" id="SSF56176">
    <property type="entry name" value="FAD-binding/transporter-associated domain-like"/>
    <property type="match status" value="1"/>
</dbReference>
<keyword evidence="4 10" id="KW-0812">Transmembrane</keyword>
<evidence type="ECO:0000313" key="14">
    <source>
        <dbReference type="EMBL" id="CAA9231208.1"/>
    </source>
</evidence>
<dbReference type="PANTHER" id="PTHR22777:SF32">
    <property type="entry name" value="UPF0053 INNER MEMBRANE PROTEIN YFJD"/>
    <property type="match status" value="1"/>
</dbReference>
<sequence length="422" mass="46449">MSTAETLMLVAVFVLICAAAFLAMSETALTRINRIKAMTLAEEKRRGSHALVRLVEHPERFLNPVLLLVLLCHLVAATLIGVVAERLFGPIGVAVATAFEVVVVFVFAESLPKTWAVQHPERASLITAPLVSAIVGFPPIRLLARGLIGLTNMIIPGKGLKEGPYVSEQEILALADAAVEEDVIEREERQLIHSIIEFGDTVVREVMIPRPDMVAIEARATVNDAMEVVMAAGFSRIPVYEQGIDDINGLLYAKDLMRAVRDKRGDVQVRELARTANFVPETKRVAELLPEMQKQKSHMAIVVDEHGGTAGLVTLEDLIEELVGEIVDEYDVEEPPIEPLPGGDVRVNARMPIDELNDLLEAEFPEGDYDTVGGLVYFLLGHVPAEGETVDYDGRRLRAERVQGRRIGRVRISKLEPVADRE</sequence>
<dbReference type="GO" id="GO:0005886">
    <property type="term" value="C:plasma membrane"/>
    <property type="evidence" value="ECO:0007669"/>
    <property type="project" value="UniProtKB-SubCell"/>
</dbReference>
<feature type="domain" description="CBS" evidence="12">
    <location>
        <begin position="272"/>
        <end position="329"/>
    </location>
</feature>
<evidence type="ECO:0000259" key="12">
    <source>
        <dbReference type="PROSITE" id="PS51371"/>
    </source>
</evidence>
<protein>
    <submittedName>
        <fullName evidence="14">Magnesium and cobalt efflux protein CorC</fullName>
    </submittedName>
</protein>
<dbReference type="PROSITE" id="PS51371">
    <property type="entry name" value="CBS"/>
    <property type="match status" value="2"/>
</dbReference>
<dbReference type="Gene3D" id="3.30.465.10">
    <property type="match status" value="1"/>
</dbReference>
<dbReference type="InterPro" id="IPR046342">
    <property type="entry name" value="CBS_dom_sf"/>
</dbReference>
<accession>A0A6J4HU72</accession>
<keyword evidence="3" id="KW-1003">Cell membrane</keyword>
<dbReference type="Pfam" id="PF03471">
    <property type="entry name" value="CorC_HlyC"/>
    <property type="match status" value="1"/>
</dbReference>
<evidence type="ECO:0000256" key="5">
    <source>
        <dbReference type="ARBA" id="ARBA00022737"/>
    </source>
</evidence>
<dbReference type="EMBL" id="CADCTB010000079">
    <property type="protein sequence ID" value="CAA9231208.1"/>
    <property type="molecule type" value="Genomic_DNA"/>
</dbReference>
<comment type="subcellular location">
    <subcellularLocation>
        <location evidence="1">Cell membrane</location>
        <topology evidence="1">Multi-pass membrane protein</topology>
    </subcellularLocation>
</comment>
<evidence type="ECO:0000256" key="9">
    <source>
        <dbReference type="PROSITE-ProRule" id="PRU00703"/>
    </source>
</evidence>
<evidence type="ECO:0000256" key="6">
    <source>
        <dbReference type="ARBA" id="ARBA00022989"/>
    </source>
</evidence>
<evidence type="ECO:0000256" key="8">
    <source>
        <dbReference type="ARBA" id="ARBA00023136"/>
    </source>
</evidence>
<evidence type="ECO:0000256" key="7">
    <source>
        <dbReference type="ARBA" id="ARBA00023122"/>
    </source>
</evidence>
<feature type="transmembrane region" description="Helical" evidence="11">
    <location>
        <begin position="123"/>
        <end position="144"/>
    </location>
</feature>
<reference evidence="14" key="1">
    <citation type="submission" date="2020-02" db="EMBL/GenBank/DDBJ databases">
        <authorList>
            <person name="Meier V. D."/>
        </authorList>
    </citation>
    <scope>NUCLEOTIDE SEQUENCE</scope>
    <source>
        <strain evidence="14">AVDCRST_MAG10</strain>
    </source>
</reference>
<evidence type="ECO:0000256" key="3">
    <source>
        <dbReference type="ARBA" id="ARBA00022475"/>
    </source>
</evidence>
<evidence type="ECO:0000256" key="1">
    <source>
        <dbReference type="ARBA" id="ARBA00004651"/>
    </source>
</evidence>
<dbReference type="GO" id="GO:0050660">
    <property type="term" value="F:flavin adenine dinucleotide binding"/>
    <property type="evidence" value="ECO:0007669"/>
    <property type="project" value="InterPro"/>
</dbReference>
<dbReference type="Pfam" id="PF01595">
    <property type="entry name" value="CNNM"/>
    <property type="match status" value="1"/>
</dbReference>
<dbReference type="Pfam" id="PF00571">
    <property type="entry name" value="CBS"/>
    <property type="match status" value="2"/>
</dbReference>
<dbReference type="InterPro" id="IPR005170">
    <property type="entry name" value="Transptr-assoc_dom"/>
</dbReference>
<dbReference type="InterPro" id="IPR016169">
    <property type="entry name" value="FAD-bd_PCMH_sub2"/>
</dbReference>
<comment type="similarity">
    <text evidence="2">Belongs to the UPF0053 family.</text>
</comment>
<dbReference type="InterPro" id="IPR002550">
    <property type="entry name" value="CNNM"/>
</dbReference>
<evidence type="ECO:0000256" key="10">
    <source>
        <dbReference type="PROSITE-ProRule" id="PRU01193"/>
    </source>
</evidence>
<name>A0A6J4HU72_9ACTN</name>
<feature type="transmembrane region" description="Helical" evidence="11">
    <location>
        <begin position="61"/>
        <end position="84"/>
    </location>
</feature>
<feature type="transmembrane region" description="Helical" evidence="11">
    <location>
        <begin position="90"/>
        <end position="111"/>
    </location>
</feature>